<dbReference type="InterPro" id="IPR039424">
    <property type="entry name" value="SBP_5"/>
</dbReference>
<comment type="subcellular location">
    <subcellularLocation>
        <location evidence="1">Periplasm</location>
    </subcellularLocation>
</comment>
<dbReference type="PROSITE" id="PS51318">
    <property type="entry name" value="TAT"/>
    <property type="match status" value="1"/>
</dbReference>
<reference evidence="6" key="1">
    <citation type="submission" date="2022-03" db="EMBL/GenBank/DDBJ databases">
        <authorList>
            <person name="Brunel B."/>
        </authorList>
    </citation>
    <scope>NUCLEOTIDE SEQUENCE</scope>
    <source>
        <strain evidence="6">STM4922sample</strain>
    </source>
</reference>
<gene>
    <name evidence="6" type="ORF">MES4922_550029</name>
</gene>
<evidence type="ECO:0000256" key="2">
    <source>
        <dbReference type="ARBA" id="ARBA00005695"/>
    </source>
</evidence>
<dbReference type="RefSeq" id="WP_254027706.1">
    <property type="nucleotide sequence ID" value="NZ_CAKXZS010000051.1"/>
</dbReference>
<dbReference type="Gene3D" id="3.90.76.10">
    <property type="entry name" value="Dipeptide-binding Protein, Domain 1"/>
    <property type="match status" value="1"/>
</dbReference>
<dbReference type="Gene3D" id="3.10.105.10">
    <property type="entry name" value="Dipeptide-binding Protein, Domain 3"/>
    <property type="match status" value="1"/>
</dbReference>
<dbReference type="Proteomes" id="UP001152604">
    <property type="component" value="Unassembled WGS sequence"/>
</dbReference>
<dbReference type="PANTHER" id="PTHR30290:SF10">
    <property type="entry name" value="PERIPLASMIC OLIGOPEPTIDE-BINDING PROTEIN-RELATED"/>
    <property type="match status" value="1"/>
</dbReference>
<comment type="similarity">
    <text evidence="2">Belongs to the bacterial solute-binding protein 5 family.</text>
</comment>
<comment type="caution">
    <text evidence="6">The sequence shown here is derived from an EMBL/GenBank/DDBJ whole genome shotgun (WGS) entry which is preliminary data.</text>
</comment>
<dbReference type="SUPFAM" id="SSF53850">
    <property type="entry name" value="Periplasmic binding protein-like II"/>
    <property type="match status" value="1"/>
</dbReference>
<evidence type="ECO:0000256" key="3">
    <source>
        <dbReference type="ARBA" id="ARBA00022448"/>
    </source>
</evidence>
<evidence type="ECO:0000313" key="7">
    <source>
        <dbReference type="Proteomes" id="UP001152604"/>
    </source>
</evidence>
<proteinExistence type="inferred from homology"/>
<evidence type="ECO:0000313" key="6">
    <source>
        <dbReference type="EMBL" id="CAH2406791.1"/>
    </source>
</evidence>
<dbReference type="InterPro" id="IPR006311">
    <property type="entry name" value="TAT_signal"/>
</dbReference>
<accession>A0ABM9EDC7</accession>
<sequence length="529" mass="57815">MSKWGEHSKPALTVSRRSVLKSAAAVGALAITSSGATLSVVAQESAPKRGGHFKLGVAAGATSDSLDPGTYTNSFTELFGKTLHGYLTGIDADGKVNGEIAESWDVSKDAKTWIFKLRKGVEFHNGKSLDAKDVLASINHHREEQSKSGAKPIVDPVDEVRADGPGTVVFVLKDGNADFPYLLEDFHLAIVPSKDGKADVSGVGAGGYVLDNIDYGVKGTGKRFANYWKSDAAWFDSFEALAIHDVTARTNALATGQIHAMERCDLKTIHLLERNKDLEIVSIAGTQFYCTAMDCKAAPFDNADVRLAVKHAINRQQLLDTLLHGHGKLGNDHPIGSTNRFFAKNLPQREFDPEKARFHLKKAGLSDLKISLSTADAAFPGAVDAAAIYQQDAAKAGVSIDVVREPNDGYWDTVWLKKPFYMSYWLGRPTADWMFSQGYAADAAWNQGHWKNARFNELLVAARSELDDAKRSEMYAEMQSICRDDGGEVIPVFANNVSALSRKIAHTKLASNWDLDGFRCAERWWFADA</sequence>
<evidence type="ECO:0000259" key="5">
    <source>
        <dbReference type="Pfam" id="PF00496"/>
    </source>
</evidence>
<protein>
    <submittedName>
        <fullName evidence="6">Twin-arginine translocation pathway signal</fullName>
    </submittedName>
</protein>
<evidence type="ECO:0000256" key="1">
    <source>
        <dbReference type="ARBA" id="ARBA00004418"/>
    </source>
</evidence>
<dbReference type="InterPro" id="IPR000914">
    <property type="entry name" value="SBP_5_dom"/>
</dbReference>
<keyword evidence="7" id="KW-1185">Reference proteome</keyword>
<feature type="domain" description="Solute-binding protein family 5" evidence="5">
    <location>
        <begin position="96"/>
        <end position="445"/>
    </location>
</feature>
<dbReference type="EMBL" id="CAKXZS010000051">
    <property type="protein sequence ID" value="CAH2406791.1"/>
    <property type="molecule type" value="Genomic_DNA"/>
</dbReference>
<dbReference type="Gene3D" id="3.40.190.10">
    <property type="entry name" value="Periplasmic binding protein-like II"/>
    <property type="match status" value="1"/>
</dbReference>
<name>A0ABM9EDC7_9HYPH</name>
<evidence type="ECO:0000256" key="4">
    <source>
        <dbReference type="ARBA" id="ARBA00022729"/>
    </source>
</evidence>
<dbReference type="CDD" id="cd08503">
    <property type="entry name" value="PBP2_NikA_DppA_OppA_like_17"/>
    <property type="match status" value="1"/>
</dbReference>
<dbReference type="PANTHER" id="PTHR30290">
    <property type="entry name" value="PERIPLASMIC BINDING COMPONENT OF ABC TRANSPORTER"/>
    <property type="match status" value="1"/>
</dbReference>
<dbReference type="InterPro" id="IPR030678">
    <property type="entry name" value="Peptide/Ni-bd"/>
</dbReference>
<keyword evidence="3" id="KW-0813">Transport</keyword>
<dbReference type="Pfam" id="PF00496">
    <property type="entry name" value="SBP_bac_5"/>
    <property type="match status" value="1"/>
</dbReference>
<keyword evidence="4" id="KW-0732">Signal</keyword>
<dbReference type="PIRSF" id="PIRSF002741">
    <property type="entry name" value="MppA"/>
    <property type="match status" value="1"/>
</dbReference>
<organism evidence="6 7">
    <name type="scientific">Mesorhizobium ventifaucium</name>
    <dbReference type="NCBI Taxonomy" id="666020"/>
    <lineage>
        <taxon>Bacteria</taxon>
        <taxon>Pseudomonadati</taxon>
        <taxon>Pseudomonadota</taxon>
        <taxon>Alphaproteobacteria</taxon>
        <taxon>Hyphomicrobiales</taxon>
        <taxon>Phyllobacteriaceae</taxon>
        <taxon>Mesorhizobium</taxon>
    </lineage>
</organism>